<evidence type="ECO:0000313" key="3">
    <source>
        <dbReference type="Proteomes" id="UP000580043"/>
    </source>
</evidence>
<dbReference type="PROSITE" id="PS51746">
    <property type="entry name" value="PPM_2"/>
    <property type="match status" value="1"/>
</dbReference>
<dbReference type="AlphaFoldDB" id="A0A848GA46"/>
<dbReference type="InterPro" id="IPR001932">
    <property type="entry name" value="PPM-type_phosphatase-like_dom"/>
</dbReference>
<dbReference type="SMART" id="SM00331">
    <property type="entry name" value="PP2C_SIG"/>
    <property type="match status" value="1"/>
</dbReference>
<feature type="domain" description="PPM-type phosphatase" evidence="1">
    <location>
        <begin position="2"/>
        <end position="243"/>
    </location>
</feature>
<comment type="caution">
    <text evidence="2">The sequence shown here is derived from an EMBL/GenBank/DDBJ whole genome shotgun (WGS) entry which is preliminary data.</text>
</comment>
<proteinExistence type="predicted"/>
<evidence type="ECO:0000313" key="2">
    <source>
        <dbReference type="EMBL" id="NML26421.1"/>
    </source>
</evidence>
<dbReference type="InterPro" id="IPR036457">
    <property type="entry name" value="PPM-type-like_dom_sf"/>
</dbReference>
<accession>A0A848GA46</accession>
<evidence type="ECO:0000259" key="1">
    <source>
        <dbReference type="PROSITE" id="PS51746"/>
    </source>
</evidence>
<dbReference type="EMBL" id="JABBGA010000008">
    <property type="protein sequence ID" value="NML26421.1"/>
    <property type="molecule type" value="Genomic_DNA"/>
</dbReference>
<dbReference type="Gene3D" id="3.60.40.10">
    <property type="entry name" value="PPM-type phosphatase domain"/>
    <property type="match status" value="1"/>
</dbReference>
<dbReference type="SMART" id="SM00332">
    <property type="entry name" value="PP2Cc"/>
    <property type="match status" value="1"/>
</dbReference>
<dbReference type="SUPFAM" id="SSF81606">
    <property type="entry name" value="PP2C-like"/>
    <property type="match status" value="1"/>
</dbReference>
<keyword evidence="3" id="KW-1185">Reference proteome</keyword>
<dbReference type="RefSeq" id="WP_169145960.1">
    <property type="nucleotide sequence ID" value="NZ_JABBGA010000008.1"/>
</dbReference>
<dbReference type="CDD" id="cd00143">
    <property type="entry name" value="PP2Cc"/>
    <property type="match status" value="1"/>
</dbReference>
<name>A0A848GA46_9RHOO</name>
<organism evidence="2 3">
    <name type="scientific">Zoogloea dura</name>
    <dbReference type="NCBI Taxonomy" id="2728840"/>
    <lineage>
        <taxon>Bacteria</taxon>
        <taxon>Pseudomonadati</taxon>
        <taxon>Pseudomonadota</taxon>
        <taxon>Betaproteobacteria</taxon>
        <taxon>Rhodocyclales</taxon>
        <taxon>Zoogloeaceae</taxon>
        <taxon>Zoogloea</taxon>
    </lineage>
</organism>
<sequence>MRFTIFQESRIGKRRTNQDRVAYSYTRDALLLVLADGMGGHLYGEIAAQISVQFIAQSFQQEARPKVADPVLFLSRVLSNAHHAILDYAFDKNLSDIPRTTIVACLIQDGIAHWAHAGDSRLYLIRRGRLLAQTRDHSRVQLMLDQGLLDAESAASHPGRNRIFSCLGGSHPPQIEFSRGTALMNGDVLAICSDGVWGPLETDDLVRTLADGRVMDAVPALMNEAETLGGAQCDNMSLIAMTWHDDHQEDTPDTVSTRTMPADAFTTQMEGFGRNKRGDQEDLSEDEIERAIREINAAIHKFK</sequence>
<protein>
    <submittedName>
        <fullName evidence="2">Serine/threonine-protein phosphatase</fullName>
    </submittedName>
</protein>
<reference evidence="2 3" key="1">
    <citation type="submission" date="2020-04" db="EMBL/GenBank/DDBJ databases">
        <title>Zoogloea sp. G-4-1-14 isolated from soil.</title>
        <authorList>
            <person name="Dahal R.H."/>
        </authorList>
    </citation>
    <scope>NUCLEOTIDE SEQUENCE [LARGE SCALE GENOMIC DNA]</scope>
    <source>
        <strain evidence="2 3">G-4-1-14</strain>
    </source>
</reference>
<gene>
    <name evidence="2" type="ORF">HHL15_11760</name>
</gene>
<dbReference type="Pfam" id="PF13672">
    <property type="entry name" value="PP2C_2"/>
    <property type="match status" value="1"/>
</dbReference>
<dbReference type="Proteomes" id="UP000580043">
    <property type="component" value="Unassembled WGS sequence"/>
</dbReference>